<dbReference type="EMBL" id="CAAALY010070580">
    <property type="protein sequence ID" value="VEL24920.1"/>
    <property type="molecule type" value="Genomic_DNA"/>
</dbReference>
<gene>
    <name evidence="2" type="ORF">PXEA_LOCUS18360</name>
</gene>
<evidence type="ECO:0000256" key="1">
    <source>
        <dbReference type="SAM" id="MobiDB-lite"/>
    </source>
</evidence>
<name>A0A448X0P6_9PLAT</name>
<feature type="region of interest" description="Disordered" evidence="1">
    <location>
        <begin position="1"/>
        <end position="36"/>
    </location>
</feature>
<proteinExistence type="predicted"/>
<accession>A0A448X0P6</accession>
<evidence type="ECO:0000313" key="3">
    <source>
        <dbReference type="Proteomes" id="UP000784294"/>
    </source>
</evidence>
<keyword evidence="3" id="KW-1185">Reference proteome</keyword>
<reference evidence="2" key="1">
    <citation type="submission" date="2018-11" db="EMBL/GenBank/DDBJ databases">
        <authorList>
            <consortium name="Pathogen Informatics"/>
        </authorList>
    </citation>
    <scope>NUCLEOTIDE SEQUENCE</scope>
</reference>
<protein>
    <submittedName>
        <fullName evidence="2">Uncharacterized protein</fullName>
    </submittedName>
</protein>
<sequence length="171" mass="17317">MGGRSQVSLAGAGTVAPGKSEDSLLAAPVGSSSAAPSDSWATLACVGVGVGVGSTPREPVVMALAGAQSAPTRRRQLRLPGWLVRTPSLLRSPDKEGDGEAATATAVQDSAVFDARAAHLLGRSSRVGGRVEAAEGTGAIGESLRGHQSVRFQVEEKVARQTAAYTVLATE</sequence>
<evidence type="ECO:0000313" key="2">
    <source>
        <dbReference type="EMBL" id="VEL24920.1"/>
    </source>
</evidence>
<feature type="compositionally biased region" description="Low complexity" evidence="1">
    <location>
        <begin position="23"/>
        <end position="36"/>
    </location>
</feature>
<dbReference type="AlphaFoldDB" id="A0A448X0P6"/>
<comment type="caution">
    <text evidence="2">The sequence shown here is derived from an EMBL/GenBank/DDBJ whole genome shotgun (WGS) entry which is preliminary data.</text>
</comment>
<organism evidence="2 3">
    <name type="scientific">Protopolystoma xenopodis</name>
    <dbReference type="NCBI Taxonomy" id="117903"/>
    <lineage>
        <taxon>Eukaryota</taxon>
        <taxon>Metazoa</taxon>
        <taxon>Spiralia</taxon>
        <taxon>Lophotrochozoa</taxon>
        <taxon>Platyhelminthes</taxon>
        <taxon>Monogenea</taxon>
        <taxon>Polyopisthocotylea</taxon>
        <taxon>Polystomatidea</taxon>
        <taxon>Polystomatidae</taxon>
        <taxon>Protopolystoma</taxon>
    </lineage>
</organism>
<dbReference type="Proteomes" id="UP000784294">
    <property type="component" value="Unassembled WGS sequence"/>
</dbReference>